<proteinExistence type="predicted"/>
<sequence length="212" mass="22217">MCQTLAPQNRVQALYYIYHIPPKVSGVVSLPELSKSQPTTNEGAGGIAKANVRDEAVQGFNEVGNGAEMKKSHPAARDGEAQLQGVVVKSFQPCMGLRSTTMSGKERGRARKDGQTGMSTHIVISATIPIASTSTNQWPCFTLRLLWRVARAVLKENPGVLKDPLAPSDSCGVAARAAQEQCSGVLGNPLTLSDSCGSVARAVPSVLTGGAC</sequence>
<evidence type="ECO:0000313" key="2">
    <source>
        <dbReference type="Proteomes" id="UP001066276"/>
    </source>
</evidence>
<name>A0AAV7SV23_PLEWA</name>
<comment type="caution">
    <text evidence="1">The sequence shown here is derived from an EMBL/GenBank/DDBJ whole genome shotgun (WGS) entry which is preliminary data.</text>
</comment>
<gene>
    <name evidence="1" type="ORF">NDU88_008216</name>
</gene>
<organism evidence="1 2">
    <name type="scientific">Pleurodeles waltl</name>
    <name type="common">Iberian ribbed newt</name>
    <dbReference type="NCBI Taxonomy" id="8319"/>
    <lineage>
        <taxon>Eukaryota</taxon>
        <taxon>Metazoa</taxon>
        <taxon>Chordata</taxon>
        <taxon>Craniata</taxon>
        <taxon>Vertebrata</taxon>
        <taxon>Euteleostomi</taxon>
        <taxon>Amphibia</taxon>
        <taxon>Batrachia</taxon>
        <taxon>Caudata</taxon>
        <taxon>Salamandroidea</taxon>
        <taxon>Salamandridae</taxon>
        <taxon>Pleurodelinae</taxon>
        <taxon>Pleurodeles</taxon>
    </lineage>
</organism>
<evidence type="ECO:0000313" key="1">
    <source>
        <dbReference type="EMBL" id="KAJ1167828.1"/>
    </source>
</evidence>
<dbReference type="Proteomes" id="UP001066276">
    <property type="component" value="Chromosome 4_2"/>
</dbReference>
<dbReference type="EMBL" id="JANPWB010000008">
    <property type="protein sequence ID" value="KAJ1167828.1"/>
    <property type="molecule type" value="Genomic_DNA"/>
</dbReference>
<reference evidence="1" key="1">
    <citation type="journal article" date="2022" name="bioRxiv">
        <title>Sequencing and chromosome-scale assembly of the giantPleurodeles waltlgenome.</title>
        <authorList>
            <person name="Brown T."/>
            <person name="Elewa A."/>
            <person name="Iarovenko S."/>
            <person name="Subramanian E."/>
            <person name="Araus A.J."/>
            <person name="Petzold A."/>
            <person name="Susuki M."/>
            <person name="Suzuki K.-i.T."/>
            <person name="Hayashi T."/>
            <person name="Toyoda A."/>
            <person name="Oliveira C."/>
            <person name="Osipova E."/>
            <person name="Leigh N.D."/>
            <person name="Simon A."/>
            <person name="Yun M.H."/>
        </authorList>
    </citation>
    <scope>NUCLEOTIDE SEQUENCE</scope>
    <source>
        <strain evidence="1">20211129_DDA</strain>
        <tissue evidence="1">Liver</tissue>
    </source>
</reference>
<protein>
    <submittedName>
        <fullName evidence="1">Uncharacterized protein</fullName>
    </submittedName>
</protein>
<accession>A0AAV7SV23</accession>
<dbReference type="AlphaFoldDB" id="A0AAV7SV23"/>
<keyword evidence="2" id="KW-1185">Reference proteome</keyword>